<dbReference type="InterPro" id="IPR037165">
    <property type="entry name" value="AldOxase/xan_DH_Mopterin-bd_sf"/>
</dbReference>
<sequence>MSGRIELSRRRFLQVLAGATGALVVGIPLVDAADAPVPAGWLGDTLYGLGAYVRINADGSVLIGARDPETGTGAATALARIIADELDADWSSVKVIGLGPATEDANGKPRFVYGHQLGGTGSSVPAAWNDLRQAGALARWLLAQAAARQLGVPADQLRCEAGRVISRDGRRLDYGSLAQAAARIDPPKAPVALKTPDRYTLIGQPAGDADALALVTGAARFAIDHAPGDAVVAVLLHCPWPDGSLDRIDTSKALAVKGVLKVLQLAPEAGQSVGATPRSAAVAVVAETTWAALQGRAALDVKWKPGAAGSESTAALEQQALALLAAADAAPTTRVRDDGDVIAAGKKAARRIEATYVQPWLAHATAEPMNCTVRLEKDRAELVIPTQAPQDAWTVVQRLTGLTAAQIDIRVPRVGGGYGRRLDHDFVAEAVMLAKMLDKPVRLLWTREDDLTHDFYRSGSVHTMQAVIDRKRKVTAWNQRIASAPALVGRGVPDDRLWMSEASAGQLPGGLVPNFRSDWYALQSATPRGPMRGMPDVANAFAVESFIDEIAHVMRENPLDTRLRLLGEARQLPLPNGGALDTGRLANVLKLAAERIGWGDWLHTVNGLGIASWHLGGAYVAHAVEASMKGEQLTIERVVCVADVGRVINPKGLEGQLAGATLDALSQALNLAITVKDGQVQQHDWKAYPLATMAQLPNTVEVIVVADDDRPPTGASFLAMPTAAPALANAVFRATAVRVRRLPLMKELLRLL</sequence>
<dbReference type="EMBL" id="JADIKM010000002">
    <property type="protein sequence ID" value="MFK2903978.1"/>
    <property type="molecule type" value="Genomic_DNA"/>
</dbReference>
<dbReference type="InterPro" id="IPR006311">
    <property type="entry name" value="TAT_signal"/>
</dbReference>
<name>A0ABW8JS57_9GAMM</name>
<dbReference type="PANTHER" id="PTHR47495">
    <property type="entry name" value="ALDEHYDE DEHYDROGENASE"/>
    <property type="match status" value="1"/>
</dbReference>
<protein>
    <submittedName>
        <fullName evidence="3">Xanthine dehydrogenase family protein molybdopterin-binding subunit</fullName>
    </submittedName>
</protein>
<dbReference type="Proteomes" id="UP001620460">
    <property type="component" value="Unassembled WGS sequence"/>
</dbReference>
<proteinExistence type="predicted"/>
<organism evidence="3 4">
    <name type="scientific">Dyella ginsengisoli</name>
    <dbReference type="NCBI Taxonomy" id="363848"/>
    <lineage>
        <taxon>Bacteria</taxon>
        <taxon>Pseudomonadati</taxon>
        <taxon>Pseudomonadota</taxon>
        <taxon>Gammaproteobacteria</taxon>
        <taxon>Lysobacterales</taxon>
        <taxon>Rhodanobacteraceae</taxon>
        <taxon>Dyella</taxon>
    </lineage>
</organism>
<evidence type="ECO:0000259" key="2">
    <source>
        <dbReference type="SMART" id="SM01008"/>
    </source>
</evidence>
<dbReference type="InterPro" id="IPR012368">
    <property type="entry name" value="OxRdtase_Mopterin-bd_su_IorB"/>
</dbReference>
<dbReference type="InterPro" id="IPR036856">
    <property type="entry name" value="Ald_Oxase/Xan_DH_a/b_sf"/>
</dbReference>
<dbReference type="Pfam" id="PF02738">
    <property type="entry name" value="MoCoBD_1"/>
    <property type="match status" value="1"/>
</dbReference>
<keyword evidence="4" id="KW-1185">Reference proteome</keyword>
<dbReference type="Gene3D" id="3.90.1170.50">
    <property type="entry name" value="Aldehyde oxidase/xanthine dehydrogenase, a/b hammerhead"/>
    <property type="match status" value="1"/>
</dbReference>
<keyword evidence="1" id="KW-0732">Signal</keyword>
<dbReference type="PROSITE" id="PS51318">
    <property type="entry name" value="TAT"/>
    <property type="match status" value="1"/>
</dbReference>
<dbReference type="InterPro" id="IPR052516">
    <property type="entry name" value="N-heterocyclic_Hydroxylase"/>
</dbReference>
<evidence type="ECO:0000313" key="3">
    <source>
        <dbReference type="EMBL" id="MFK2903978.1"/>
    </source>
</evidence>
<feature type="domain" description="Aldehyde oxidase/xanthine dehydrogenase a/b hammerhead" evidence="2">
    <location>
        <begin position="216"/>
        <end position="307"/>
    </location>
</feature>
<reference evidence="3 4" key="1">
    <citation type="submission" date="2020-10" db="EMBL/GenBank/DDBJ databases">
        <title>Phylogeny of dyella-like bacteria.</title>
        <authorList>
            <person name="Fu J."/>
        </authorList>
    </citation>
    <scope>NUCLEOTIDE SEQUENCE [LARGE SCALE GENOMIC DNA]</scope>
    <source>
        <strain evidence="3 4">Gsoil3046</strain>
    </source>
</reference>
<dbReference type="InterPro" id="IPR046867">
    <property type="entry name" value="AldOxase/xan_DH_MoCoBD2"/>
</dbReference>
<dbReference type="SUPFAM" id="SSF54665">
    <property type="entry name" value="CO dehydrogenase molybdoprotein N-domain-like"/>
    <property type="match status" value="1"/>
</dbReference>
<dbReference type="RefSeq" id="WP_404632023.1">
    <property type="nucleotide sequence ID" value="NZ_JADIKM010000002.1"/>
</dbReference>
<dbReference type="SUPFAM" id="SSF56003">
    <property type="entry name" value="Molybdenum cofactor-binding domain"/>
    <property type="match status" value="2"/>
</dbReference>
<evidence type="ECO:0000313" key="4">
    <source>
        <dbReference type="Proteomes" id="UP001620460"/>
    </source>
</evidence>
<dbReference type="InterPro" id="IPR019546">
    <property type="entry name" value="TAT_signal_bac_arc"/>
</dbReference>
<gene>
    <name evidence="3" type="ORF">ISP17_08375</name>
</gene>
<accession>A0ABW8JS57</accession>
<dbReference type="SMART" id="SM01008">
    <property type="entry name" value="Ald_Xan_dh_C"/>
    <property type="match status" value="1"/>
</dbReference>
<dbReference type="InterPro" id="IPR000674">
    <property type="entry name" value="Ald_Oxase/Xan_DH_a/b"/>
</dbReference>
<dbReference type="PIRSF" id="PIRSF036389">
    <property type="entry name" value="IOR_B"/>
    <property type="match status" value="1"/>
</dbReference>
<evidence type="ECO:0000256" key="1">
    <source>
        <dbReference type="ARBA" id="ARBA00022729"/>
    </source>
</evidence>
<dbReference type="PANTHER" id="PTHR47495:SF1">
    <property type="entry name" value="BLL3820 PROTEIN"/>
    <property type="match status" value="1"/>
</dbReference>
<dbReference type="NCBIfam" id="TIGR01409">
    <property type="entry name" value="TAT_signal_seq"/>
    <property type="match status" value="1"/>
</dbReference>
<dbReference type="Gene3D" id="3.30.365.10">
    <property type="entry name" value="Aldehyde oxidase/xanthine dehydrogenase, molybdopterin binding domain"/>
    <property type="match status" value="4"/>
</dbReference>
<dbReference type="InterPro" id="IPR008274">
    <property type="entry name" value="AldOxase/xan_DH_MoCoBD1"/>
</dbReference>
<dbReference type="Pfam" id="PF20256">
    <property type="entry name" value="MoCoBD_2"/>
    <property type="match status" value="2"/>
</dbReference>
<comment type="caution">
    <text evidence="3">The sequence shown here is derived from an EMBL/GenBank/DDBJ whole genome shotgun (WGS) entry which is preliminary data.</text>
</comment>